<reference evidence="1 2" key="1">
    <citation type="journal article" date="2021" name="Front. Genet.">
        <title>Chromosome-Level Genome Assembly Reveals Significant Gene Expansion in the Toll and IMD Signaling Pathways of Dendrolimus kikuchii.</title>
        <authorList>
            <person name="Zhou J."/>
            <person name="Wu P."/>
            <person name="Xiong Z."/>
            <person name="Liu N."/>
            <person name="Zhao N."/>
            <person name="Ji M."/>
            <person name="Qiu Y."/>
            <person name="Yang B."/>
        </authorList>
    </citation>
    <scope>NUCLEOTIDE SEQUENCE [LARGE SCALE GENOMIC DNA]</scope>
    <source>
        <strain evidence="1">Ann1</strain>
    </source>
</reference>
<dbReference type="Proteomes" id="UP000824533">
    <property type="component" value="Linkage Group LG09"/>
</dbReference>
<proteinExistence type="predicted"/>
<protein>
    <submittedName>
        <fullName evidence="1">Uncharacterized protein</fullName>
    </submittedName>
</protein>
<sequence>MLLELRRQQDQVINLELENRNIRGKFNKITQILKECGYNESTINDIINKEEIINYTPESVFKDSSNKIKEDYILVKREDILNEEEIKNLIEENEGLRKGLEEILEILKDNSTTSSGILTLQCSSLEKVLQSMEARHACGWFAPHMTTIMELKSAQGGKDALLVALHQARYIIKTKNISINNLE</sequence>
<comment type="caution">
    <text evidence="1">The sequence shown here is derived from an EMBL/GenBank/DDBJ whole genome shotgun (WGS) entry which is preliminary data.</text>
</comment>
<keyword evidence="2" id="KW-1185">Reference proteome</keyword>
<evidence type="ECO:0000313" key="1">
    <source>
        <dbReference type="EMBL" id="KAJ0178829.1"/>
    </source>
</evidence>
<dbReference type="EMBL" id="CM034395">
    <property type="protein sequence ID" value="KAJ0178829.1"/>
    <property type="molecule type" value="Genomic_DNA"/>
</dbReference>
<accession>A0ACC1D4H2</accession>
<organism evidence="1 2">
    <name type="scientific">Dendrolimus kikuchii</name>
    <dbReference type="NCBI Taxonomy" id="765133"/>
    <lineage>
        <taxon>Eukaryota</taxon>
        <taxon>Metazoa</taxon>
        <taxon>Ecdysozoa</taxon>
        <taxon>Arthropoda</taxon>
        <taxon>Hexapoda</taxon>
        <taxon>Insecta</taxon>
        <taxon>Pterygota</taxon>
        <taxon>Neoptera</taxon>
        <taxon>Endopterygota</taxon>
        <taxon>Lepidoptera</taxon>
        <taxon>Glossata</taxon>
        <taxon>Ditrysia</taxon>
        <taxon>Bombycoidea</taxon>
        <taxon>Lasiocampidae</taxon>
        <taxon>Dendrolimus</taxon>
    </lineage>
</organism>
<gene>
    <name evidence="1" type="ORF">K1T71_005604</name>
</gene>
<name>A0ACC1D4H2_9NEOP</name>
<evidence type="ECO:0000313" key="2">
    <source>
        <dbReference type="Proteomes" id="UP000824533"/>
    </source>
</evidence>